<dbReference type="Proteomes" id="UP000006468">
    <property type="component" value="Chromosome"/>
</dbReference>
<accession>D5QBM3</accession>
<dbReference type="HOGENOM" id="CLU_048114_0_0_5"/>
<proteinExistence type="predicted"/>
<sequence length="374" mass="42900">MGRGTCTPSRYGKQTAVQLFSCQSCDQVLFFENTACERCGHRLGYIPTLNSLSALTPTEDGNAWHALDTRADDGPYRFCANHAHGTCNWLIPASQPGQAFCIACQFNRIIPNLSVPGNLERWHKIEIAKHRLFYTLLRLHLPMHTRQQDPTEGLAFDFLDDAPKGPPVMTGHQNGLITIALREADDAQREKMRMEMGEHYRTLLGHFRHEIGHYYWNLLVRDGQFLTQCRAIFGDDRMDYQQALQRHYENGPPQGWRTHYVSEYATCHPWEDFAETWAHYLHIVSTLETAWAYGMTVREQPGNPQSQRAMIDDNPYDVAAFDTIAQGWLPLTYAVNSLNRSMGLADFYPFVLTPAILRKLSFIHMLVHAARDRQ</sequence>
<gene>
    <name evidence="2" type="ORF">GXY_02586</name>
</gene>
<dbReference type="PIRSF" id="PIRSF012641">
    <property type="entry name" value="UCP012641"/>
    <property type="match status" value="1"/>
</dbReference>
<name>D5QBM3_NOVHA</name>
<protein>
    <recommendedName>
        <fullName evidence="1">Zinc-ribbon domain-containing protein</fullName>
    </recommendedName>
</protein>
<dbReference type="Pfam" id="PF10005">
    <property type="entry name" value="Zn_ribbon_DZR_6"/>
    <property type="match status" value="1"/>
</dbReference>
<feature type="domain" description="Zinc-ribbon" evidence="1">
    <location>
        <begin position="19"/>
        <end position="114"/>
    </location>
</feature>
<organism evidence="2 3">
    <name type="scientific">Novacetimonas hansenii ATCC 23769</name>
    <dbReference type="NCBI Taxonomy" id="714995"/>
    <lineage>
        <taxon>Bacteria</taxon>
        <taxon>Pseudomonadati</taxon>
        <taxon>Pseudomonadota</taxon>
        <taxon>Alphaproteobacteria</taxon>
        <taxon>Acetobacterales</taxon>
        <taxon>Acetobacteraceae</taxon>
        <taxon>Novacetimonas</taxon>
    </lineage>
</organism>
<dbReference type="EMBL" id="ADTV01000004">
    <property type="protein sequence ID" value="EFG85709.1"/>
    <property type="molecule type" value="Genomic_DNA"/>
</dbReference>
<evidence type="ECO:0000313" key="2">
    <source>
        <dbReference type="EMBL" id="EFG85709.1"/>
    </source>
</evidence>
<evidence type="ECO:0000313" key="3">
    <source>
        <dbReference type="Proteomes" id="UP000006468"/>
    </source>
</evidence>
<dbReference type="Pfam" id="PF15887">
    <property type="entry name" value="Peptidase_Mx"/>
    <property type="match status" value="1"/>
</dbReference>
<dbReference type="InterPro" id="IPR011201">
    <property type="entry name" value="Zinc-ribbon_6_bact"/>
</dbReference>
<evidence type="ECO:0000259" key="1">
    <source>
        <dbReference type="Pfam" id="PF10005"/>
    </source>
</evidence>
<reference evidence="2 3" key="1">
    <citation type="journal article" date="2010" name="J. Bacteriol.">
        <title>Genome sequence of a cellulose-producing bacterium, Gluconacetobacter hansenii ATCC 23769.</title>
        <authorList>
            <person name="Iyer P.R."/>
            <person name="Geib S.M."/>
            <person name="Catchmark J."/>
            <person name="Kao T.H."/>
            <person name="Tien M."/>
        </authorList>
    </citation>
    <scope>NUCLEOTIDE SEQUENCE [LARGE SCALE GENOMIC DNA]</scope>
    <source>
        <strain evidence="2 3">ATCC 23769</strain>
    </source>
</reference>
<dbReference type="InterPro" id="IPR031321">
    <property type="entry name" value="UCP012641"/>
</dbReference>
<dbReference type="AlphaFoldDB" id="D5QBM3"/>
<comment type="caution">
    <text evidence="2">The sequence shown here is derived from an EMBL/GenBank/DDBJ whole genome shotgun (WGS) entry which is preliminary data.</text>
</comment>